<proteinExistence type="inferred from homology"/>
<keyword evidence="2" id="KW-0677">Repeat</keyword>
<dbReference type="NCBIfam" id="TIGR00756">
    <property type="entry name" value="PPR"/>
    <property type="match status" value="8"/>
</dbReference>
<organism evidence="5">
    <name type="scientific">Cucumis melo</name>
    <name type="common">Muskmelon</name>
    <dbReference type="NCBI Taxonomy" id="3656"/>
    <lineage>
        <taxon>Eukaryota</taxon>
        <taxon>Viridiplantae</taxon>
        <taxon>Streptophyta</taxon>
        <taxon>Embryophyta</taxon>
        <taxon>Tracheophyta</taxon>
        <taxon>Spermatophyta</taxon>
        <taxon>Magnoliopsida</taxon>
        <taxon>eudicotyledons</taxon>
        <taxon>Gunneridae</taxon>
        <taxon>Pentapetalae</taxon>
        <taxon>rosids</taxon>
        <taxon>fabids</taxon>
        <taxon>Cucurbitales</taxon>
        <taxon>Cucurbitaceae</taxon>
        <taxon>Benincaseae</taxon>
        <taxon>Cucumis</taxon>
    </lineage>
</organism>
<dbReference type="EnsemblPlants" id="MELO3C007346.2.1">
    <property type="protein sequence ID" value="MELO3C007346.2.1"/>
    <property type="gene ID" value="MELO3C007346.2"/>
</dbReference>
<feature type="repeat" description="PPR" evidence="3">
    <location>
        <begin position="285"/>
        <end position="319"/>
    </location>
</feature>
<feature type="compositionally biased region" description="Polar residues" evidence="4">
    <location>
        <begin position="33"/>
        <end position="47"/>
    </location>
</feature>
<dbReference type="PANTHER" id="PTHR47936:SF5">
    <property type="entry name" value="PENTACOTRIPEPTIDE-REPEAT REGION OF PRORP DOMAIN-CONTAINING PROTEIN"/>
    <property type="match status" value="1"/>
</dbReference>
<accession>A0A9I9CRM0</accession>
<dbReference type="eggNOG" id="KOG4197">
    <property type="taxonomic scope" value="Eukaryota"/>
</dbReference>
<sequence>MFSSSLSRRLHGIFNHSRSPTPRFNKPNPSPPSSATKKCNKSTAATPLTSEQRRFQNLVDRFIKNSESKRFRQNKGKYDYTVRVLAVRKNFSMIEDIIEAQKKYEEIKEEGFATRLIKLYGKAGMISHARKLFDELPALNCERTAQSFNALLASCVKCKEFDQVDKIFREVQQEVSIKADVISYNIVINAYCEMDALDKAILFFNDMEKNGMEPNLVTFNTLLTALYRKGQFLDGESIWALMENKNIAPDLISYNARLRGMILEKRIRDGIELLAEMEKKEIKPDVHSYNILIKGFCVDGDLEEAKKCYVKFKESEVVPNATTYKTLLPLLCEQGDFDFGLQLCKEAIDNGLVFHTAEVQRVVDGLAEVSKMEEAKELVELYNSNNYLKFKLKLPQNSTLGNLIKDGSDCIFLEFFYAYYGSSIRKRLLDSLRSVDSTLFEEIDELCEGTFVALRIRVLIGAVRLPVPYYTHLFTSVSLQLRNMFSSSLSRRLHGIFNHSRFPTPIFNKPNPSPPSSATNKCNKSTAATPLTAEQGLQKLVNKFIKNSESEKFRRKDSIYFSTVRLLALHKKFSMIEDIIEAQKKYEEIKEEGFATRLIKLYGKAGMFSHARKLFDELPELNCERTVKSFNALLTSCVNSKEFNQIETIFREVPQEVSIEADVISYNIVINACCEMDALDKAILFFNDMEKNGMEPNLVTFNTLLTALYSKGQFLDGESMWARMENKNIAPDLISYNARLRRMVLEKRIQDGIDLLAEMEEKAIKPNLDSYYILIKGFCEDGDLEQAKKWYYKLKENEVNPNASIYRTLLPLLCEKGDFDSALQLCKESFGCGIVFLAEEVKRVVDGLAEISKIEEAKDLVELYNSHSIFKLKLPQRST</sequence>
<dbReference type="RefSeq" id="XP_008441088.3">
    <property type="nucleotide sequence ID" value="XM_008442866.3"/>
</dbReference>
<evidence type="ECO:0008006" key="6">
    <source>
        <dbReference type="Google" id="ProtNLM"/>
    </source>
</evidence>
<dbReference type="SUPFAM" id="SSF81901">
    <property type="entry name" value="HCP-like"/>
    <property type="match status" value="1"/>
</dbReference>
<name>A0A9I9CRM0_CUCME</name>
<dbReference type="PANTHER" id="PTHR47936">
    <property type="entry name" value="PPR_LONG DOMAIN-CONTAINING PROTEIN"/>
    <property type="match status" value="1"/>
</dbReference>
<feature type="repeat" description="PPR" evidence="3">
    <location>
        <begin position="732"/>
        <end position="766"/>
    </location>
</feature>
<dbReference type="Pfam" id="PF13041">
    <property type="entry name" value="PPR_2"/>
    <property type="match status" value="4"/>
</dbReference>
<dbReference type="PROSITE" id="PS51375">
    <property type="entry name" value="PPR"/>
    <property type="match status" value="9"/>
</dbReference>
<dbReference type="Pfam" id="PF01535">
    <property type="entry name" value="PPR"/>
    <property type="match status" value="3"/>
</dbReference>
<feature type="repeat" description="PPR" evidence="3">
    <location>
        <begin position="662"/>
        <end position="696"/>
    </location>
</feature>
<feature type="repeat" description="PPR" evidence="3">
    <location>
        <begin position="767"/>
        <end position="801"/>
    </location>
</feature>
<feature type="repeat" description="PPR" evidence="3">
    <location>
        <begin position="250"/>
        <end position="284"/>
    </location>
</feature>
<feature type="repeat" description="PPR" evidence="3">
    <location>
        <begin position="215"/>
        <end position="249"/>
    </location>
</feature>
<feature type="repeat" description="PPR" evidence="3">
    <location>
        <begin position="180"/>
        <end position="214"/>
    </location>
</feature>
<evidence type="ECO:0000313" key="5">
    <source>
        <dbReference type="EnsemblPlants" id="MELO3C007346.2.1"/>
    </source>
</evidence>
<protein>
    <recommendedName>
        <fullName evidence="6">Pentatricopeptide repeat-containing protein</fullName>
    </recommendedName>
</protein>
<gene>
    <name evidence="5" type="primary">103485315</name>
</gene>
<evidence type="ECO:0000256" key="2">
    <source>
        <dbReference type="ARBA" id="ARBA00022737"/>
    </source>
</evidence>
<evidence type="ECO:0000256" key="3">
    <source>
        <dbReference type="PROSITE-ProRule" id="PRU00708"/>
    </source>
</evidence>
<feature type="region of interest" description="Disordered" evidence="4">
    <location>
        <begin position="13"/>
        <end position="47"/>
    </location>
</feature>
<evidence type="ECO:0000256" key="1">
    <source>
        <dbReference type="ARBA" id="ARBA00007626"/>
    </source>
</evidence>
<comment type="similarity">
    <text evidence="1">Belongs to the PPR family. P subfamily.</text>
</comment>
<dbReference type="InterPro" id="IPR011990">
    <property type="entry name" value="TPR-like_helical_dom_sf"/>
</dbReference>
<dbReference type="InterPro" id="IPR002885">
    <property type="entry name" value="PPR_rpt"/>
</dbReference>
<evidence type="ECO:0000256" key="4">
    <source>
        <dbReference type="SAM" id="MobiDB-lite"/>
    </source>
</evidence>
<feature type="repeat" description="PPR" evidence="3">
    <location>
        <begin position="320"/>
        <end position="354"/>
    </location>
</feature>
<reference evidence="5" key="1">
    <citation type="submission" date="2023-03" db="UniProtKB">
        <authorList>
            <consortium name="EnsemblPlants"/>
        </authorList>
    </citation>
    <scope>IDENTIFICATION</scope>
</reference>
<dbReference type="Gene3D" id="1.25.40.10">
    <property type="entry name" value="Tetratricopeptide repeat domain"/>
    <property type="match status" value="5"/>
</dbReference>
<feature type="repeat" description="PPR" evidence="3">
    <location>
        <begin position="697"/>
        <end position="731"/>
    </location>
</feature>